<dbReference type="CDD" id="cd16282">
    <property type="entry name" value="metallo-hydrolase-like_MBL-fold"/>
    <property type="match status" value="1"/>
</dbReference>
<reference evidence="3 4" key="1">
    <citation type="submission" date="2019-08" db="EMBL/GenBank/DDBJ databases">
        <title>Deep-cultivation of Planctomycetes and their phenomic and genomic characterization uncovers novel biology.</title>
        <authorList>
            <person name="Wiegand S."/>
            <person name="Jogler M."/>
            <person name="Boedeker C."/>
            <person name="Pinto D."/>
            <person name="Vollmers J."/>
            <person name="Rivas-Marin E."/>
            <person name="Kohn T."/>
            <person name="Peeters S.H."/>
            <person name="Heuer A."/>
            <person name="Rast P."/>
            <person name="Oberbeckmann S."/>
            <person name="Bunk B."/>
            <person name="Jeske O."/>
            <person name="Meyerdierks A."/>
            <person name="Storesund J.E."/>
            <person name="Kallscheuer N."/>
            <person name="Luecker S."/>
            <person name="Lage O.M."/>
            <person name="Pohl T."/>
            <person name="Merkel B.J."/>
            <person name="Hornburger P."/>
            <person name="Mueller R.-W."/>
            <person name="Bruemmer F."/>
            <person name="Labrenz M."/>
            <person name="Spormann A.M."/>
            <person name="Op den Camp H."/>
            <person name="Overmann J."/>
            <person name="Amann R."/>
            <person name="Jetten M.S.M."/>
            <person name="Mascher T."/>
            <person name="Medema M.H."/>
            <person name="Devos D.P."/>
            <person name="Kaster A.-K."/>
            <person name="Ovreas L."/>
            <person name="Rohde M."/>
            <person name="Galperin M.Y."/>
            <person name="Jogler C."/>
        </authorList>
    </citation>
    <scope>NUCLEOTIDE SEQUENCE [LARGE SCALE GENOMIC DNA]</scope>
    <source>
        <strain evidence="3 4">OJF2</strain>
    </source>
</reference>
<evidence type="ECO:0000259" key="2">
    <source>
        <dbReference type="SMART" id="SM00849"/>
    </source>
</evidence>
<gene>
    <name evidence="3" type="primary">cphA_1</name>
    <name evidence="3" type="ORF">OJF2_07210</name>
</gene>
<dbReference type="EMBL" id="CP042997">
    <property type="protein sequence ID" value="QEH32252.1"/>
    <property type="molecule type" value="Genomic_DNA"/>
</dbReference>
<evidence type="ECO:0000313" key="3">
    <source>
        <dbReference type="EMBL" id="QEH32252.1"/>
    </source>
</evidence>
<dbReference type="SUPFAM" id="SSF56281">
    <property type="entry name" value="Metallo-hydrolase/oxidoreductase"/>
    <property type="match status" value="1"/>
</dbReference>
<name>A0A5B9VVI6_9BACT</name>
<dbReference type="PANTHER" id="PTHR42951">
    <property type="entry name" value="METALLO-BETA-LACTAMASE DOMAIN-CONTAINING"/>
    <property type="match status" value="1"/>
</dbReference>
<accession>A0A5B9VVI6</accession>
<dbReference type="PANTHER" id="PTHR42951:SF4">
    <property type="entry name" value="ACYL-COENZYME A THIOESTERASE MBLAC2"/>
    <property type="match status" value="1"/>
</dbReference>
<dbReference type="Proteomes" id="UP000324233">
    <property type="component" value="Chromosome"/>
</dbReference>
<protein>
    <submittedName>
        <fullName evidence="3">Beta-lactamase</fullName>
        <ecNumber evidence="3">3.5.2.6</ecNumber>
    </submittedName>
</protein>
<dbReference type="Pfam" id="PF00753">
    <property type="entry name" value="Lactamase_B"/>
    <property type="match status" value="1"/>
</dbReference>
<dbReference type="GO" id="GO:0017001">
    <property type="term" value="P:antibiotic catabolic process"/>
    <property type="evidence" value="ECO:0007669"/>
    <property type="project" value="UniProtKB-ARBA"/>
</dbReference>
<comment type="similarity">
    <text evidence="1">Belongs to the metallo-beta-lactamase superfamily. Class-B beta-lactamase family.</text>
</comment>
<dbReference type="InterPro" id="IPR050855">
    <property type="entry name" value="NDM-1-like"/>
</dbReference>
<dbReference type="InterPro" id="IPR001279">
    <property type="entry name" value="Metallo-B-lactamas"/>
</dbReference>
<dbReference type="OrthoDB" id="9802248at2"/>
<dbReference type="RefSeq" id="WP_148591299.1">
    <property type="nucleotide sequence ID" value="NZ_CP042997.1"/>
</dbReference>
<dbReference type="AlphaFoldDB" id="A0A5B9VVI6"/>
<dbReference type="GO" id="GO:0008800">
    <property type="term" value="F:beta-lactamase activity"/>
    <property type="evidence" value="ECO:0007669"/>
    <property type="project" value="UniProtKB-EC"/>
</dbReference>
<keyword evidence="3" id="KW-0378">Hydrolase</keyword>
<dbReference type="Gene3D" id="3.60.15.10">
    <property type="entry name" value="Ribonuclease Z/Hydroxyacylglutathione hydrolase-like"/>
    <property type="match status" value="1"/>
</dbReference>
<dbReference type="SMART" id="SM00849">
    <property type="entry name" value="Lactamase_B"/>
    <property type="match status" value="1"/>
</dbReference>
<proteinExistence type="inferred from homology"/>
<sequence length="326" mass="34423">MNRRRFVSASIGAAGALAIAGRVRGDGPPDDSDPTSLIPTMMAATAKMPIESRPLADGLHLVYGPGGNIAVLDGPDGLTIVDAGLPNRAADTFEVVKRAGGKPVVRLINTHWHFDHAGGNEAFGRAGAAILATPATRRRLSTEQYTEIFKMKSPASPPAALPVVTLDEAEVHVGPETLRIKSVPPAHTDGDLFVHFTKHDVIHTGDLFSNGFYPNIDASSLGWIGGMVAAADVLLKLAGPSTRIIPGHGPVATRDDLARYRTMLATVHDRLAKLHDAGKTLREAIDARPTADLDAEWADGFFTGGMFTRVAYDGLVKHRAGAGKAS</sequence>
<dbReference type="InterPro" id="IPR036866">
    <property type="entry name" value="RibonucZ/Hydroxyglut_hydro"/>
</dbReference>
<organism evidence="3 4">
    <name type="scientific">Aquisphaera giovannonii</name>
    <dbReference type="NCBI Taxonomy" id="406548"/>
    <lineage>
        <taxon>Bacteria</taxon>
        <taxon>Pseudomonadati</taxon>
        <taxon>Planctomycetota</taxon>
        <taxon>Planctomycetia</taxon>
        <taxon>Isosphaerales</taxon>
        <taxon>Isosphaeraceae</taxon>
        <taxon>Aquisphaera</taxon>
    </lineage>
</organism>
<evidence type="ECO:0000313" key="4">
    <source>
        <dbReference type="Proteomes" id="UP000324233"/>
    </source>
</evidence>
<dbReference type="EC" id="3.5.2.6" evidence="3"/>
<evidence type="ECO:0000256" key="1">
    <source>
        <dbReference type="ARBA" id="ARBA00005250"/>
    </source>
</evidence>
<feature type="domain" description="Metallo-beta-lactamase" evidence="2">
    <location>
        <begin position="66"/>
        <end position="248"/>
    </location>
</feature>
<dbReference type="KEGG" id="agv:OJF2_07210"/>
<keyword evidence="4" id="KW-1185">Reference proteome</keyword>